<dbReference type="Proteomes" id="UP001151760">
    <property type="component" value="Unassembled WGS sequence"/>
</dbReference>
<sequence>MVVHLHYWISLHLTIDLSNSGLKEFQQPEFEGYGFKANKSDESEVKDIKSDNVQQKPKQANQPRKVSKNPRYNRTNWNEKKTQKLGVGFQFTKKACFVCGSHNHLIKDCDFHIKKEGFRKKPVLNNVKRGTGQREVRLVWNNAMRVNHQNFSNSRRNFIPTAVLIKSGIVPVSTTRPINIVGNRVTSVVGEQGINVVKSSACWTATVETVNDGEQQITVTVDEQTIAITKASVRRHLQLANVDGISSLPNTEIFEQLTLIGSDEGSKKLNELTKLCTNYMTKSPALRKGLKQTKKVYGKALTKLVKKVKYLEDKLKSTLVRRKAMMVISDDEEDLVLEDPSKQGRMTETEYEDVDVETEYEEVEYELDQTDTFQQITPTKVSQGEEQSQESSEVQLDVPIQEESTVLEVFLVTAEEGIFKYCWIRIANKLIKNIVAEQVQERQSDTIKRYQTLKKKPVSVAQARKNMMIYLKNMAGYKMGYFKGMSYDEIRPIFQNVKGHLIASVQPIQEQPTEEPKELSEEELRKMLEIVSVEEIMAKALQVKNITEAYQVFEDMLKGFDREDLVTLWSLVKERFRLAEPTKDMERALWVELKRLFEPDKYDVLWKLQKYMHDPLTWRLFDAKQKAAGGDGRESLVRVEDLS</sequence>
<evidence type="ECO:0000256" key="1">
    <source>
        <dbReference type="SAM" id="MobiDB-lite"/>
    </source>
</evidence>
<feature type="compositionally biased region" description="Basic and acidic residues" evidence="1">
    <location>
        <begin position="41"/>
        <end position="50"/>
    </location>
</feature>
<organism evidence="2 3">
    <name type="scientific">Tanacetum coccineum</name>
    <dbReference type="NCBI Taxonomy" id="301880"/>
    <lineage>
        <taxon>Eukaryota</taxon>
        <taxon>Viridiplantae</taxon>
        <taxon>Streptophyta</taxon>
        <taxon>Embryophyta</taxon>
        <taxon>Tracheophyta</taxon>
        <taxon>Spermatophyta</taxon>
        <taxon>Magnoliopsida</taxon>
        <taxon>eudicotyledons</taxon>
        <taxon>Gunneridae</taxon>
        <taxon>Pentapetalae</taxon>
        <taxon>asterids</taxon>
        <taxon>campanulids</taxon>
        <taxon>Asterales</taxon>
        <taxon>Asteraceae</taxon>
        <taxon>Asteroideae</taxon>
        <taxon>Anthemideae</taxon>
        <taxon>Anthemidinae</taxon>
        <taxon>Tanacetum</taxon>
    </lineage>
</organism>
<reference evidence="2" key="1">
    <citation type="journal article" date="2022" name="Int. J. Mol. Sci.">
        <title>Draft Genome of Tanacetum Coccineum: Genomic Comparison of Closely Related Tanacetum-Family Plants.</title>
        <authorList>
            <person name="Yamashiro T."/>
            <person name="Shiraishi A."/>
            <person name="Nakayama K."/>
            <person name="Satake H."/>
        </authorList>
    </citation>
    <scope>NUCLEOTIDE SEQUENCE</scope>
</reference>
<gene>
    <name evidence="2" type="ORF">Tco_1066282</name>
</gene>
<accession>A0ABQ5HA59</accession>
<protein>
    <submittedName>
        <fullName evidence="2">Uncharacterized protein</fullName>
    </submittedName>
</protein>
<evidence type="ECO:0000313" key="3">
    <source>
        <dbReference type="Proteomes" id="UP001151760"/>
    </source>
</evidence>
<dbReference type="EMBL" id="BQNB010019370">
    <property type="protein sequence ID" value="GJT84565.1"/>
    <property type="molecule type" value="Genomic_DNA"/>
</dbReference>
<reference evidence="2" key="2">
    <citation type="submission" date="2022-01" db="EMBL/GenBank/DDBJ databases">
        <authorList>
            <person name="Yamashiro T."/>
            <person name="Shiraishi A."/>
            <person name="Satake H."/>
            <person name="Nakayama K."/>
        </authorList>
    </citation>
    <scope>NUCLEOTIDE SEQUENCE</scope>
</reference>
<keyword evidence="3" id="KW-1185">Reference proteome</keyword>
<name>A0ABQ5HA59_9ASTR</name>
<feature type="region of interest" description="Disordered" evidence="1">
    <location>
        <begin position="41"/>
        <end position="77"/>
    </location>
</feature>
<evidence type="ECO:0000313" key="2">
    <source>
        <dbReference type="EMBL" id="GJT84565.1"/>
    </source>
</evidence>
<comment type="caution">
    <text evidence="2">The sequence shown here is derived from an EMBL/GenBank/DDBJ whole genome shotgun (WGS) entry which is preliminary data.</text>
</comment>
<feature type="compositionally biased region" description="Polar residues" evidence="1">
    <location>
        <begin position="51"/>
        <end position="76"/>
    </location>
</feature>
<proteinExistence type="predicted"/>